<dbReference type="Gene3D" id="1.25.40.10">
    <property type="entry name" value="Tetratricopeptide repeat domain"/>
    <property type="match status" value="3"/>
</dbReference>
<gene>
    <name evidence="4" type="ORF">BCF33_2507</name>
</gene>
<dbReference type="InterPro" id="IPR011990">
    <property type="entry name" value="TPR-like_helical_dom_sf"/>
</dbReference>
<dbReference type="SMART" id="SM00028">
    <property type="entry name" value="TPR"/>
    <property type="match status" value="5"/>
</dbReference>
<feature type="signal peptide" evidence="3">
    <location>
        <begin position="1"/>
        <end position="24"/>
    </location>
</feature>
<dbReference type="AlphaFoldDB" id="A0A2T0X3U7"/>
<evidence type="ECO:0000256" key="3">
    <source>
        <dbReference type="SAM" id="SignalP"/>
    </source>
</evidence>
<comment type="caution">
    <text evidence="4">The sequence shown here is derived from an EMBL/GenBank/DDBJ whole genome shotgun (WGS) entry which is preliminary data.</text>
</comment>
<dbReference type="InterPro" id="IPR019734">
    <property type="entry name" value="TPR_rpt"/>
</dbReference>
<evidence type="ECO:0000256" key="2">
    <source>
        <dbReference type="ARBA" id="ARBA00022803"/>
    </source>
</evidence>
<protein>
    <submittedName>
        <fullName evidence="4">Tetratricopeptide repeat protein</fullName>
    </submittedName>
</protein>
<keyword evidence="5" id="KW-1185">Reference proteome</keyword>
<dbReference type="PANTHER" id="PTHR44858:SF1">
    <property type="entry name" value="UDP-N-ACETYLGLUCOSAMINE--PEPTIDE N-ACETYLGLUCOSAMINYLTRANSFERASE SPINDLY-RELATED"/>
    <property type="match status" value="1"/>
</dbReference>
<reference evidence="4 5" key="1">
    <citation type="submission" date="2018-03" db="EMBL/GenBank/DDBJ databases">
        <title>Genomic Encyclopedia of Archaeal and Bacterial Type Strains, Phase II (KMG-II): from individual species to whole genera.</title>
        <authorList>
            <person name="Goeker M."/>
        </authorList>
    </citation>
    <scope>NUCLEOTIDE SEQUENCE [LARGE SCALE GENOMIC DNA]</scope>
    <source>
        <strain evidence="4 5">DSM 29318</strain>
    </source>
</reference>
<dbReference type="EMBL" id="PVTT01000002">
    <property type="protein sequence ID" value="PRY93626.1"/>
    <property type="molecule type" value="Genomic_DNA"/>
</dbReference>
<keyword evidence="2" id="KW-0802">TPR repeat</keyword>
<dbReference type="Proteomes" id="UP000238801">
    <property type="component" value="Unassembled WGS sequence"/>
</dbReference>
<name>A0A2T0X3U7_9RHOB</name>
<dbReference type="PANTHER" id="PTHR44858">
    <property type="entry name" value="TETRATRICOPEPTIDE REPEAT PROTEIN 6"/>
    <property type="match status" value="1"/>
</dbReference>
<dbReference type="OrthoDB" id="9766710at2"/>
<evidence type="ECO:0000256" key="1">
    <source>
        <dbReference type="ARBA" id="ARBA00022737"/>
    </source>
</evidence>
<dbReference type="RefSeq" id="WP_106161202.1">
    <property type="nucleotide sequence ID" value="NZ_PVTT01000002.1"/>
</dbReference>
<feature type="chain" id="PRO_5015784847" evidence="3">
    <location>
        <begin position="25"/>
        <end position="564"/>
    </location>
</feature>
<accession>A0A2T0X3U7</accession>
<dbReference type="InterPro" id="IPR050498">
    <property type="entry name" value="Ycf3"/>
</dbReference>
<proteinExistence type="predicted"/>
<evidence type="ECO:0000313" key="4">
    <source>
        <dbReference type="EMBL" id="PRY93626.1"/>
    </source>
</evidence>
<keyword evidence="1" id="KW-0677">Repeat</keyword>
<keyword evidence="3" id="KW-0732">Signal</keyword>
<dbReference type="SUPFAM" id="SSF48452">
    <property type="entry name" value="TPR-like"/>
    <property type="match status" value="2"/>
</dbReference>
<dbReference type="Pfam" id="PF13432">
    <property type="entry name" value="TPR_16"/>
    <property type="match status" value="5"/>
</dbReference>
<evidence type="ECO:0000313" key="5">
    <source>
        <dbReference type="Proteomes" id="UP000238801"/>
    </source>
</evidence>
<organism evidence="4 5">
    <name type="scientific">Hasllibacter halocynthiae</name>
    <dbReference type="NCBI Taxonomy" id="595589"/>
    <lineage>
        <taxon>Bacteria</taxon>
        <taxon>Pseudomonadati</taxon>
        <taxon>Pseudomonadota</taxon>
        <taxon>Alphaproteobacteria</taxon>
        <taxon>Rhodobacterales</taxon>
        <taxon>Roseobacteraceae</taxon>
        <taxon>Hasllibacter</taxon>
    </lineage>
</organism>
<sequence length="564" mass="59367">MQRRDLRRIFGAAAMAAMGTGALAEGLASAYLQARTAAYRGDYAMAATAYAEALRHDPGNRMLLEATMSVQLNAGRPERAALTAAHFAEAGGDSQIADMILLVDAAQKGDWAGILARLEAGGSVGPLVDGLAAGWAHFGRGDVGAALAAFDRTAARPGLARFGRLHRAYALAAAGRHAEAEIAFSGEGSEAGPLRLTRRSAVARIENLSRAGNGSGALALLDRLFGKDLDPRLARMRAVLTDGGTLAFETVADAREGMGESLFTVASALSGEAADGYTLLYARAAEHLAPDHTDALMLSARLLMRLERHDLAIRAYGRVAADDPAHPAATIGRARGLLAAGNARASVEVMDALAERYGAMPRVQVALGDARRAVGDWGGAADAYAAALTLHGGRDEAPWRTLYASGVAHHRAGNWGAARADLRAALAQRPEEANILNYLGYSMVEAGEALPEALAMIERAAAAEPEDGFIADSLGWALFKLGRAEEAIPHLERAAALEAGDATINDHLGDVLWAVGRTREARFQWARALTLGAEDPVRIERKLAVGLDEVMAEEARIEQARLSD</sequence>